<dbReference type="InterPro" id="IPR016032">
    <property type="entry name" value="Sig_transdc_resp-reg_C-effctor"/>
</dbReference>
<dbReference type="InterPro" id="IPR005158">
    <property type="entry name" value="BTAD"/>
</dbReference>
<dbReference type="Pfam" id="PF03704">
    <property type="entry name" value="BTAD"/>
    <property type="match status" value="1"/>
</dbReference>
<dbReference type="CDD" id="cd15831">
    <property type="entry name" value="BTAD"/>
    <property type="match status" value="1"/>
</dbReference>
<dbReference type="InterPro" id="IPR011990">
    <property type="entry name" value="TPR-like_helical_dom_sf"/>
</dbReference>
<dbReference type="GO" id="GO:0000160">
    <property type="term" value="P:phosphorelay signal transduction system"/>
    <property type="evidence" value="ECO:0007669"/>
    <property type="project" value="InterPro"/>
</dbReference>
<dbReference type="PROSITE" id="PS51755">
    <property type="entry name" value="OMPR_PHOB"/>
    <property type="match status" value="1"/>
</dbReference>
<keyword evidence="2" id="KW-0805">Transcription regulation</keyword>
<dbReference type="InterPro" id="IPR036388">
    <property type="entry name" value="WH-like_DNA-bd_sf"/>
</dbReference>
<evidence type="ECO:0000313" key="8">
    <source>
        <dbReference type="Proteomes" id="UP000309174"/>
    </source>
</evidence>
<dbReference type="RefSeq" id="WP_138650759.1">
    <property type="nucleotide sequence ID" value="NZ_VCKW01000553.1"/>
</dbReference>
<dbReference type="GO" id="GO:0003677">
    <property type="term" value="F:DNA binding"/>
    <property type="evidence" value="ECO:0007669"/>
    <property type="project" value="UniProtKB-UniRule"/>
</dbReference>
<accession>A0A5C4IYP4</accession>
<evidence type="ECO:0000313" key="7">
    <source>
        <dbReference type="EMBL" id="TMQ80542.1"/>
    </source>
</evidence>
<dbReference type="SUPFAM" id="SSF46894">
    <property type="entry name" value="C-terminal effector domain of the bipartite response regulators"/>
    <property type="match status" value="1"/>
</dbReference>
<dbReference type="SMART" id="SM01043">
    <property type="entry name" value="BTAD"/>
    <property type="match status" value="1"/>
</dbReference>
<organism evidence="7 8">
    <name type="scientific">Actinomadura soli</name>
    <dbReference type="NCBI Taxonomy" id="2508997"/>
    <lineage>
        <taxon>Bacteria</taxon>
        <taxon>Bacillati</taxon>
        <taxon>Actinomycetota</taxon>
        <taxon>Actinomycetes</taxon>
        <taxon>Streptosporangiales</taxon>
        <taxon>Thermomonosporaceae</taxon>
        <taxon>Actinomadura</taxon>
    </lineage>
</organism>
<keyword evidence="4" id="KW-0804">Transcription</keyword>
<dbReference type="OrthoDB" id="4054020at2"/>
<evidence type="ECO:0000256" key="3">
    <source>
        <dbReference type="ARBA" id="ARBA00023125"/>
    </source>
</evidence>
<dbReference type="GO" id="GO:0006355">
    <property type="term" value="P:regulation of DNA-templated transcription"/>
    <property type="evidence" value="ECO:0007669"/>
    <property type="project" value="InterPro"/>
</dbReference>
<dbReference type="SUPFAM" id="SSF48452">
    <property type="entry name" value="TPR-like"/>
    <property type="match status" value="1"/>
</dbReference>
<evidence type="ECO:0000256" key="2">
    <source>
        <dbReference type="ARBA" id="ARBA00023015"/>
    </source>
</evidence>
<sequence length="249" mass="26405">MRIGILGPLDVRDEAARPVEVGGRRLRALLVRLAAEAGRPVSADRLLDDLWDGAPPAGGGNALQALVSRLRGVAGRDLVEHGPAGYRLGIDPAQVDAVAFERGVAAARGEDDPARRADRLREALALWRGPALADVADAAFAAAPIARLDELRLAAVEDRVDAELAAGRPAPPVADLEPLAADPLRERLRAHLMRALYAAGRQADALEVFEETRRALADRLGVDPSPELSAVHLEILRHDAAAAEPPSRP</sequence>
<dbReference type="PANTHER" id="PTHR35807">
    <property type="entry name" value="TRANSCRIPTIONAL REGULATOR REDD-RELATED"/>
    <property type="match status" value="1"/>
</dbReference>
<dbReference type="InterPro" id="IPR051677">
    <property type="entry name" value="AfsR-DnrI-RedD_regulator"/>
</dbReference>
<dbReference type="InterPro" id="IPR001867">
    <property type="entry name" value="OmpR/PhoB-type_DNA-bd"/>
</dbReference>
<dbReference type="EMBL" id="VCKW01000553">
    <property type="protein sequence ID" value="TMQ80542.1"/>
    <property type="molecule type" value="Genomic_DNA"/>
</dbReference>
<dbReference type="Proteomes" id="UP000309174">
    <property type="component" value="Unassembled WGS sequence"/>
</dbReference>
<reference evidence="7 8" key="1">
    <citation type="submission" date="2019-05" db="EMBL/GenBank/DDBJ databases">
        <title>Draft genome sequence of Actinomadura sp. 14C53.</title>
        <authorList>
            <person name="Saricaoglu S."/>
            <person name="Isik K."/>
        </authorList>
    </citation>
    <scope>NUCLEOTIDE SEQUENCE [LARGE SCALE GENOMIC DNA]</scope>
    <source>
        <strain evidence="7 8">14C53</strain>
    </source>
</reference>
<comment type="similarity">
    <text evidence="1">Belongs to the AfsR/DnrI/RedD regulatory family.</text>
</comment>
<evidence type="ECO:0000256" key="1">
    <source>
        <dbReference type="ARBA" id="ARBA00005820"/>
    </source>
</evidence>
<feature type="domain" description="OmpR/PhoB-type" evidence="6">
    <location>
        <begin position="1"/>
        <end position="90"/>
    </location>
</feature>
<proteinExistence type="inferred from homology"/>
<keyword evidence="3 5" id="KW-0238">DNA-binding</keyword>
<dbReference type="Gene3D" id="1.25.40.10">
    <property type="entry name" value="Tetratricopeptide repeat domain"/>
    <property type="match status" value="1"/>
</dbReference>
<comment type="caution">
    <text evidence="7">The sequence shown here is derived from an EMBL/GenBank/DDBJ whole genome shotgun (WGS) entry which is preliminary data.</text>
</comment>
<evidence type="ECO:0000256" key="4">
    <source>
        <dbReference type="ARBA" id="ARBA00023163"/>
    </source>
</evidence>
<protein>
    <submittedName>
        <fullName evidence="7">AfsR/SARP family transcriptional regulator</fullName>
    </submittedName>
</protein>
<name>A0A5C4IYP4_9ACTN</name>
<dbReference type="SMART" id="SM00862">
    <property type="entry name" value="Trans_reg_C"/>
    <property type="match status" value="1"/>
</dbReference>
<feature type="DNA-binding region" description="OmpR/PhoB-type" evidence="5">
    <location>
        <begin position="1"/>
        <end position="90"/>
    </location>
</feature>
<evidence type="ECO:0000256" key="5">
    <source>
        <dbReference type="PROSITE-ProRule" id="PRU01091"/>
    </source>
</evidence>
<gene>
    <name evidence="7" type="ORF">ETD83_41765</name>
</gene>
<dbReference type="Gene3D" id="1.10.10.10">
    <property type="entry name" value="Winged helix-like DNA-binding domain superfamily/Winged helix DNA-binding domain"/>
    <property type="match status" value="1"/>
</dbReference>
<dbReference type="PANTHER" id="PTHR35807:SF1">
    <property type="entry name" value="TRANSCRIPTIONAL REGULATOR REDD"/>
    <property type="match status" value="1"/>
</dbReference>
<dbReference type="AlphaFoldDB" id="A0A5C4IYP4"/>
<feature type="non-terminal residue" evidence="7">
    <location>
        <position position="249"/>
    </location>
</feature>
<keyword evidence="8" id="KW-1185">Reference proteome</keyword>
<evidence type="ECO:0000259" key="6">
    <source>
        <dbReference type="PROSITE" id="PS51755"/>
    </source>
</evidence>